<reference evidence="4 5" key="1">
    <citation type="submission" date="2017-08" db="EMBL/GenBank/DDBJ databases">
        <title>Lysobacter sylvestris genome.</title>
        <authorList>
            <person name="Zhang D.-C."/>
            <person name="Albuquerque L."/>
            <person name="Franca L."/>
            <person name="Froufe H.J.C."/>
            <person name="Barroso C."/>
            <person name="Egas C."/>
            <person name="Da Costa M."/>
            <person name="Margesin R."/>
        </authorList>
    </citation>
    <scope>NUCLEOTIDE SEQUENCE [LARGE SCALE GENOMIC DNA]</scope>
    <source>
        <strain evidence="4 5">AM20-91</strain>
    </source>
</reference>
<feature type="transmembrane region" description="Helical" evidence="2">
    <location>
        <begin position="12"/>
        <end position="31"/>
    </location>
</feature>
<protein>
    <submittedName>
        <fullName evidence="4">Glycine/D-amino acid oxidase</fullName>
    </submittedName>
</protein>
<proteinExistence type="predicted"/>
<keyword evidence="2" id="KW-0812">Transmembrane</keyword>
<keyword evidence="1" id="KW-0560">Oxidoreductase</keyword>
<dbReference type="InterPro" id="IPR036188">
    <property type="entry name" value="FAD/NAD-bd_sf"/>
</dbReference>
<dbReference type="Pfam" id="PF01266">
    <property type="entry name" value="DAO"/>
    <property type="match status" value="1"/>
</dbReference>
<evidence type="ECO:0000313" key="5">
    <source>
        <dbReference type="Proteomes" id="UP000236220"/>
    </source>
</evidence>
<dbReference type="Gene3D" id="3.50.50.60">
    <property type="entry name" value="FAD/NAD(P)-binding domain"/>
    <property type="match status" value="2"/>
</dbReference>
<dbReference type="GO" id="GO:0016491">
    <property type="term" value="F:oxidoreductase activity"/>
    <property type="evidence" value="ECO:0007669"/>
    <property type="project" value="UniProtKB-KW"/>
</dbReference>
<accession>A0A2K1Q3P7</accession>
<organism evidence="4 5">
    <name type="scientific">Solilutibacter silvestris</name>
    <dbReference type="NCBI Taxonomy" id="1645665"/>
    <lineage>
        <taxon>Bacteria</taxon>
        <taxon>Pseudomonadati</taxon>
        <taxon>Pseudomonadota</taxon>
        <taxon>Gammaproteobacteria</taxon>
        <taxon>Lysobacterales</taxon>
        <taxon>Lysobacteraceae</taxon>
        <taxon>Solilutibacter</taxon>
    </lineage>
</organism>
<dbReference type="AlphaFoldDB" id="A0A2K1Q3P7"/>
<dbReference type="SUPFAM" id="SSF54373">
    <property type="entry name" value="FAD-linked reductases, C-terminal domain"/>
    <property type="match status" value="1"/>
</dbReference>
<keyword evidence="2" id="KW-1133">Transmembrane helix</keyword>
<dbReference type="PANTHER" id="PTHR13847">
    <property type="entry name" value="SARCOSINE DEHYDROGENASE-RELATED"/>
    <property type="match status" value="1"/>
</dbReference>
<dbReference type="Gene3D" id="3.30.9.10">
    <property type="entry name" value="D-Amino Acid Oxidase, subunit A, domain 2"/>
    <property type="match status" value="1"/>
</dbReference>
<evidence type="ECO:0000256" key="2">
    <source>
        <dbReference type="SAM" id="Phobius"/>
    </source>
</evidence>
<dbReference type="PANTHER" id="PTHR13847:SF289">
    <property type="entry name" value="GLYCINE OXIDASE"/>
    <property type="match status" value="1"/>
</dbReference>
<gene>
    <name evidence="4" type="ORF">Lysil_1288</name>
</gene>
<evidence type="ECO:0000313" key="4">
    <source>
        <dbReference type="EMBL" id="PNS09659.1"/>
    </source>
</evidence>
<comment type="caution">
    <text evidence="4">The sequence shown here is derived from an EMBL/GenBank/DDBJ whole genome shotgun (WGS) entry which is preliminary data.</text>
</comment>
<name>A0A2K1Q3P7_9GAMM</name>
<evidence type="ECO:0000256" key="1">
    <source>
        <dbReference type="ARBA" id="ARBA00023002"/>
    </source>
</evidence>
<dbReference type="SUPFAM" id="SSF51905">
    <property type="entry name" value="FAD/NAD(P)-binding domain"/>
    <property type="match status" value="1"/>
</dbReference>
<dbReference type="Proteomes" id="UP000236220">
    <property type="component" value="Unassembled WGS sequence"/>
</dbReference>
<keyword evidence="2" id="KW-0472">Membrane</keyword>
<keyword evidence="5" id="KW-1185">Reference proteome</keyword>
<dbReference type="InterPro" id="IPR006076">
    <property type="entry name" value="FAD-dep_OxRdtase"/>
</dbReference>
<sequence length="423" mass="45932">MGTTIEPRATDVLIVGGGVAGLASALALLRAGRTVRLIEARTLGSGASHGNCGTLTPSHAPPLAAPGTVLKALKWMLTPDAPLYVHPGFDPALWRWLARFALRCNGRDWERSARAKHAILEHSLQRIHAWVDELAFDCDFRESGEDYVFRTQKLFEHDQQEFPLLRELGIHVEAIDGRTYAAMEPALKPGVVGAIRFAGDAMLRPDRYVDELARNVRALGGLIHESCALSGLQQSGLGWEVEAGGMRFNARNVVIAAGSWSPLLARTLGIGWLRGLIQPGKGYSITYAKPAHTPQRPLILRERSVCVTAWGDGYRLGSTMEFSGYDDSLNPRRLAALERGAREYLHDPVGPEVQERWCGWRPMCVDDVPLIGAVLGRPGLWLATGHGMMGVGMSAGTGELIADLVCGRATHLDPAAYAPARFA</sequence>
<dbReference type="EMBL" id="NPZB01000001">
    <property type="protein sequence ID" value="PNS09659.1"/>
    <property type="molecule type" value="Genomic_DNA"/>
</dbReference>
<evidence type="ECO:0000259" key="3">
    <source>
        <dbReference type="Pfam" id="PF01266"/>
    </source>
</evidence>
<dbReference type="GO" id="GO:0005737">
    <property type="term" value="C:cytoplasm"/>
    <property type="evidence" value="ECO:0007669"/>
    <property type="project" value="TreeGrafter"/>
</dbReference>
<feature type="domain" description="FAD dependent oxidoreductase" evidence="3">
    <location>
        <begin position="11"/>
        <end position="404"/>
    </location>
</feature>